<evidence type="ECO:0000256" key="2">
    <source>
        <dbReference type="ARBA" id="ARBA00022801"/>
    </source>
</evidence>
<dbReference type="STRING" id="6336.A0A0V0RNT1"/>
<dbReference type="PANTHER" id="PTHR24252">
    <property type="entry name" value="ACROSIN-RELATED"/>
    <property type="match status" value="1"/>
</dbReference>
<dbReference type="Gene3D" id="2.40.10.10">
    <property type="entry name" value="Trypsin-like serine proteases"/>
    <property type="match status" value="2"/>
</dbReference>
<accession>A0A0V0RNT1</accession>
<dbReference type="InterPro" id="IPR043504">
    <property type="entry name" value="Peptidase_S1_PA_chymotrypsin"/>
</dbReference>
<keyword evidence="1 5" id="KW-0645">Protease</keyword>
<dbReference type="PRINTS" id="PR00722">
    <property type="entry name" value="CHYMOTRYPSIN"/>
</dbReference>
<keyword evidence="6" id="KW-1133">Transmembrane helix</keyword>
<dbReference type="FunFam" id="2.40.10.10:FF:000003">
    <property type="entry name" value="Transmembrane serine protease 3"/>
    <property type="match status" value="2"/>
</dbReference>
<dbReference type="InterPro" id="IPR009003">
    <property type="entry name" value="Peptidase_S1_PA"/>
</dbReference>
<evidence type="ECO:0000256" key="1">
    <source>
        <dbReference type="ARBA" id="ARBA00022670"/>
    </source>
</evidence>
<keyword evidence="6" id="KW-0472">Membrane</keyword>
<protein>
    <submittedName>
        <fullName evidence="8">Transmembrane protease serine 9</fullName>
    </submittedName>
</protein>
<dbReference type="PROSITE" id="PS00135">
    <property type="entry name" value="TRYPSIN_SER"/>
    <property type="match status" value="1"/>
</dbReference>
<dbReference type="GO" id="GO:0004252">
    <property type="term" value="F:serine-type endopeptidase activity"/>
    <property type="evidence" value="ECO:0007669"/>
    <property type="project" value="InterPro"/>
</dbReference>
<dbReference type="InterPro" id="IPR001254">
    <property type="entry name" value="Trypsin_dom"/>
</dbReference>
<keyword evidence="3 5" id="KW-0720">Serine protease</keyword>
<feature type="non-terminal residue" evidence="8">
    <location>
        <position position="749"/>
    </location>
</feature>
<gene>
    <name evidence="8" type="primary">Tmprss9</name>
    <name evidence="8" type="ORF">T07_10359</name>
</gene>
<keyword evidence="2 5" id="KW-0378">Hydrolase</keyword>
<dbReference type="CDD" id="cd00190">
    <property type="entry name" value="Tryp_SPc"/>
    <property type="match status" value="2"/>
</dbReference>
<evidence type="ECO:0000256" key="5">
    <source>
        <dbReference type="RuleBase" id="RU363034"/>
    </source>
</evidence>
<dbReference type="PANTHER" id="PTHR24252:SF7">
    <property type="entry name" value="HYALIN"/>
    <property type="match status" value="1"/>
</dbReference>
<dbReference type="AlphaFoldDB" id="A0A0V0RNT1"/>
<dbReference type="OrthoDB" id="6376138at2759"/>
<dbReference type="PROSITE" id="PS50240">
    <property type="entry name" value="TRYPSIN_DOM"/>
    <property type="match status" value="2"/>
</dbReference>
<reference evidence="8 9" key="1">
    <citation type="submission" date="2015-01" db="EMBL/GenBank/DDBJ databases">
        <title>Evolution of Trichinella species and genotypes.</title>
        <authorList>
            <person name="Korhonen P.K."/>
            <person name="Edoardo P."/>
            <person name="Giuseppe L.R."/>
            <person name="Gasser R.B."/>
        </authorList>
    </citation>
    <scope>NUCLEOTIDE SEQUENCE [LARGE SCALE GENOMIC DNA]</scope>
    <source>
        <strain evidence="8">ISS37</strain>
    </source>
</reference>
<feature type="domain" description="Peptidase S1" evidence="7">
    <location>
        <begin position="450"/>
        <end position="700"/>
    </location>
</feature>
<name>A0A0V0RNT1_9BILA</name>
<dbReference type="PROSITE" id="PS00134">
    <property type="entry name" value="TRYPSIN_HIS"/>
    <property type="match status" value="1"/>
</dbReference>
<comment type="caution">
    <text evidence="8">The sequence shown here is derived from an EMBL/GenBank/DDBJ whole genome shotgun (WGS) entry which is preliminary data.</text>
</comment>
<dbReference type="Pfam" id="PF00089">
    <property type="entry name" value="Trypsin"/>
    <property type="match status" value="2"/>
</dbReference>
<evidence type="ECO:0000259" key="7">
    <source>
        <dbReference type="PROSITE" id="PS50240"/>
    </source>
</evidence>
<feature type="domain" description="Peptidase S1" evidence="7">
    <location>
        <begin position="67"/>
        <end position="324"/>
    </location>
</feature>
<proteinExistence type="predicted"/>
<dbReference type="InterPro" id="IPR001314">
    <property type="entry name" value="Peptidase_S1A"/>
</dbReference>
<dbReference type="GO" id="GO:0006508">
    <property type="term" value="P:proteolysis"/>
    <property type="evidence" value="ECO:0007669"/>
    <property type="project" value="UniProtKB-KW"/>
</dbReference>
<evidence type="ECO:0000256" key="6">
    <source>
        <dbReference type="SAM" id="Phobius"/>
    </source>
</evidence>
<organism evidence="8 9">
    <name type="scientific">Trichinella nelsoni</name>
    <dbReference type="NCBI Taxonomy" id="6336"/>
    <lineage>
        <taxon>Eukaryota</taxon>
        <taxon>Metazoa</taxon>
        <taxon>Ecdysozoa</taxon>
        <taxon>Nematoda</taxon>
        <taxon>Enoplea</taxon>
        <taxon>Dorylaimia</taxon>
        <taxon>Trichinellida</taxon>
        <taxon>Trichinellidae</taxon>
        <taxon>Trichinella</taxon>
    </lineage>
</organism>
<dbReference type="SUPFAM" id="SSF50494">
    <property type="entry name" value="Trypsin-like serine proteases"/>
    <property type="match status" value="2"/>
</dbReference>
<dbReference type="SMART" id="SM00020">
    <property type="entry name" value="Tryp_SPc"/>
    <property type="match status" value="2"/>
</dbReference>
<dbReference type="Proteomes" id="UP000054630">
    <property type="component" value="Unassembled WGS sequence"/>
</dbReference>
<feature type="transmembrane region" description="Helical" evidence="6">
    <location>
        <begin position="34"/>
        <end position="53"/>
    </location>
</feature>
<keyword evidence="6 8" id="KW-0812">Transmembrane</keyword>
<keyword evidence="4" id="KW-1015">Disulfide bond</keyword>
<dbReference type="EMBL" id="JYDL01000114">
    <property type="protein sequence ID" value="KRX16124.1"/>
    <property type="molecule type" value="Genomic_DNA"/>
</dbReference>
<evidence type="ECO:0000256" key="3">
    <source>
        <dbReference type="ARBA" id="ARBA00022825"/>
    </source>
</evidence>
<evidence type="ECO:0000313" key="8">
    <source>
        <dbReference type="EMBL" id="KRX16124.1"/>
    </source>
</evidence>
<dbReference type="InterPro" id="IPR033116">
    <property type="entry name" value="TRYPSIN_SER"/>
</dbReference>
<keyword evidence="9" id="KW-1185">Reference proteome</keyword>
<feature type="non-terminal residue" evidence="8">
    <location>
        <position position="1"/>
    </location>
</feature>
<sequence>LHRIKKNQRSGQSFHNKQQVKVAHLRSCLQWLNIMKPGTIIISIWLAAFVLSLECGQPAIKPQTSRIVGGRDAIPYSWPWQVAVYEKRGRLIKFACGATIISDQWLLSAGHCFHNKAHVNGYLFYMGTFLRYEKQALAIQSSKVHVHPLYNMKTMEYDVALIKVSNSFIMHINFYNGFLKQLKRKIPFSNKVLPVCLPSVRNYYPPVNATAFVTGWGRTTDSYGSMRLQQVDVTIIEAKKCQSMYHSLFGTINTDLMFCAGHEGGGKDSCQGDSGGPLVLYDTETDKWFQYGIVSWGYGCAYPNKPGVYTIISSHLDWIEGTTEMYIPEKPTLDNENDMNSTQQESYESYESIEIEQPKDLVFSAEHKEPEKWSIFSQQTASKSCSSQVVLTMAKVNIEPSIGWARRSWQIIHSPPNHSAKKYHETRHQLTAVLSLECGQPTIKPQTSRIVGGRDAIPYSWPWQVAVYEKHGRLIKFACGATIISDQWLLSAGQCFHNKAHVNGYLFYMGTFLRYEKQALVIQSGEVHVHPLFNNATMEYDVALIKLKRKIPFSNKVLPVCLPSVRNYYPPVNATAFVTGWGRTTDSDGSMRLQQVDVTIIEAKKCQSMYDSLFGPINTDLMFCAGHESGGKDSCQVKLAFFISKLQGDSGGPLVLYDTETDKWFQYGIVSWGYGCAHPNMTAVYTIISSHLDWIEATTEMYIPEKPTLDNETDMNSTQQESFESYESIEIEQPNSTELTTAEVLMTMI</sequence>
<evidence type="ECO:0000256" key="4">
    <source>
        <dbReference type="ARBA" id="ARBA00023157"/>
    </source>
</evidence>
<evidence type="ECO:0000313" key="9">
    <source>
        <dbReference type="Proteomes" id="UP000054630"/>
    </source>
</evidence>
<dbReference type="InterPro" id="IPR018114">
    <property type="entry name" value="TRYPSIN_HIS"/>
</dbReference>